<evidence type="ECO:0000256" key="2">
    <source>
        <dbReference type="ARBA" id="ARBA00022750"/>
    </source>
</evidence>
<evidence type="ECO:0000256" key="5">
    <source>
        <dbReference type="RuleBase" id="RU000454"/>
    </source>
</evidence>
<dbReference type="RefSeq" id="XP_031090088.1">
    <property type="nucleotide sequence ID" value="XM_031224872.1"/>
</dbReference>
<dbReference type="GeneID" id="42060802"/>
<keyword evidence="6" id="KW-0732">Signal</keyword>
<dbReference type="PROSITE" id="PS51767">
    <property type="entry name" value="PEPTIDASE_A1"/>
    <property type="match status" value="1"/>
</dbReference>
<keyword evidence="4" id="KW-1015">Disulfide bond</keyword>
<dbReference type="InterPro" id="IPR033121">
    <property type="entry name" value="PEPTIDASE_A1"/>
</dbReference>
<feature type="active site" evidence="3">
    <location>
        <position position="399"/>
    </location>
</feature>
<dbReference type="Proteomes" id="UP000183971">
    <property type="component" value="Unassembled WGS sequence"/>
</dbReference>
<dbReference type="InterPro" id="IPR001461">
    <property type="entry name" value="Aspartic_peptidase_A1"/>
</dbReference>
<dbReference type="PRINTS" id="PR00792">
    <property type="entry name" value="PEPSIN"/>
</dbReference>
<dbReference type="Pfam" id="PF00026">
    <property type="entry name" value="Asp"/>
    <property type="match status" value="1"/>
</dbReference>
<dbReference type="InterPro" id="IPR021109">
    <property type="entry name" value="Peptidase_aspartic_dom_sf"/>
</dbReference>
<evidence type="ECO:0000259" key="7">
    <source>
        <dbReference type="PROSITE" id="PS51767"/>
    </source>
</evidence>
<evidence type="ECO:0000313" key="9">
    <source>
        <dbReference type="Proteomes" id="UP000183971"/>
    </source>
</evidence>
<sequence>MHPLPLLLLTTRVIAGTIELASRASVSDNDSAYSESASSALTPLGYAAAFVNTDILASRDGYLEIFTLVDYDVDTCAERCSDNKECVAFNIYFKPDHPETSSNDKTAVIECALWSKPLSLPDTEIGSDVVAGSNAYNQEKALAGPGPGSVQTLPIKFPSVTQLGDTYYSVELTCDGQRMPVMLDTGSADLFLVSNECPNTPTSGCYNSTPFEIQPTTNMPVNQSFFTIVGTGPVFGNQSILDVEFGTKDIIARDLGVGLVYNAVQMEFQNGSFSGILGMGLRNVSRQFYQYQNLPPFDTLVAQERVLAPKFSTVFPRYADPNSPKEGRLTIGGIDKEASNGRKITYSDIVDSPNYNYPGTPPAPQLWSITVDGMRFNGRNISLPASGIVSGSPYIAAIDSGTSFMAVGGTVFDQIANNIIGPSQSSGLVVSFDCSKPQHLEIKINGQWIDINPLDLITPGDWFILNGTQMCRASVNAQSLSLADSILGVPFLRNVLAVFDYVSDDMYSVQPRIGIAPLTNWSLALEQYKLSHKARVGPQIPFPGF</sequence>
<dbReference type="PROSITE" id="PS00141">
    <property type="entry name" value="ASP_PROTEASE"/>
    <property type="match status" value="1"/>
</dbReference>
<feature type="chain" id="PRO_5011978800" description="Peptidase A1 domain-containing protein" evidence="6">
    <location>
        <begin position="16"/>
        <end position="545"/>
    </location>
</feature>
<dbReference type="SUPFAM" id="SSF50630">
    <property type="entry name" value="Acid proteases"/>
    <property type="match status" value="1"/>
</dbReference>
<reference evidence="9" key="1">
    <citation type="journal article" date="2016" name="Genome Biol. Evol.">
        <title>Comparative 'omics' of the Fusarium fujikuroi species complex highlights differences in genetic potential and metabolite synthesis.</title>
        <authorList>
            <person name="Niehaus E.-M."/>
            <person name="Muensterkoetter M."/>
            <person name="Proctor R.H."/>
            <person name="Brown D.W."/>
            <person name="Sharon A."/>
            <person name="Idan Y."/>
            <person name="Oren-Young L."/>
            <person name="Sieber C.M."/>
            <person name="Novak O."/>
            <person name="Pencik A."/>
            <person name="Tarkowska D."/>
            <person name="Hromadova K."/>
            <person name="Freeman S."/>
            <person name="Maymon M."/>
            <person name="Elazar M."/>
            <person name="Youssef S.A."/>
            <person name="El-Shabrawy E.S.M."/>
            <person name="Shalaby A.B.A."/>
            <person name="Houterman P."/>
            <person name="Brock N.L."/>
            <person name="Burkhardt I."/>
            <person name="Tsavkelova E.A."/>
            <person name="Dickschat J.S."/>
            <person name="Galuszka P."/>
            <person name="Gueldener U."/>
            <person name="Tudzynski B."/>
        </authorList>
    </citation>
    <scope>NUCLEOTIDE SEQUENCE [LARGE SCALE GENOMIC DNA]</scope>
    <source>
        <strain evidence="9">ET1</strain>
    </source>
</reference>
<accession>A0A1L7WAG2</accession>
<keyword evidence="2 5" id="KW-0064">Aspartyl protease</keyword>
<evidence type="ECO:0000313" key="8">
    <source>
        <dbReference type="EMBL" id="CZR49589.1"/>
    </source>
</evidence>
<protein>
    <recommendedName>
        <fullName evidence="7">Peptidase A1 domain-containing protein</fullName>
    </recommendedName>
</protein>
<feature type="disulfide bond" evidence="4">
    <location>
        <begin position="197"/>
        <end position="205"/>
    </location>
</feature>
<organism evidence="8 9">
    <name type="scientific">Fusarium proliferatum (strain ET1)</name>
    <name type="common">Orchid endophyte fungus</name>
    <dbReference type="NCBI Taxonomy" id="1227346"/>
    <lineage>
        <taxon>Eukaryota</taxon>
        <taxon>Fungi</taxon>
        <taxon>Dikarya</taxon>
        <taxon>Ascomycota</taxon>
        <taxon>Pezizomycotina</taxon>
        <taxon>Sordariomycetes</taxon>
        <taxon>Hypocreomycetidae</taxon>
        <taxon>Hypocreales</taxon>
        <taxon>Nectriaceae</taxon>
        <taxon>Fusarium</taxon>
        <taxon>Fusarium fujikuroi species complex</taxon>
    </lineage>
</organism>
<dbReference type="InterPro" id="IPR001969">
    <property type="entry name" value="Aspartic_peptidase_AS"/>
</dbReference>
<feature type="domain" description="Peptidase A1" evidence="7">
    <location>
        <begin position="166"/>
        <end position="516"/>
    </location>
</feature>
<comment type="similarity">
    <text evidence="1 5">Belongs to the peptidase A1 family.</text>
</comment>
<dbReference type="PANTHER" id="PTHR47966">
    <property type="entry name" value="BETA-SITE APP-CLEAVING ENZYME, ISOFORM A-RELATED"/>
    <property type="match status" value="1"/>
</dbReference>
<dbReference type="AlphaFoldDB" id="A0A1L7WAG2"/>
<gene>
    <name evidence="8" type="ORF">FPRO_15947</name>
</gene>
<keyword evidence="9" id="KW-1185">Reference proteome</keyword>
<keyword evidence="5" id="KW-0645">Protease</keyword>
<dbReference type="CDD" id="cd05471">
    <property type="entry name" value="pepsin_like"/>
    <property type="match status" value="1"/>
</dbReference>
<dbReference type="EMBL" id="FJOF01000017">
    <property type="protein sequence ID" value="CZR49589.1"/>
    <property type="molecule type" value="Genomic_DNA"/>
</dbReference>
<feature type="signal peptide" evidence="6">
    <location>
        <begin position="1"/>
        <end position="15"/>
    </location>
</feature>
<dbReference type="Gene3D" id="2.40.70.10">
    <property type="entry name" value="Acid Proteases"/>
    <property type="match status" value="2"/>
</dbReference>
<feature type="active site" evidence="3">
    <location>
        <position position="184"/>
    </location>
</feature>
<dbReference type="GO" id="GO:0006508">
    <property type="term" value="P:proteolysis"/>
    <property type="evidence" value="ECO:0007669"/>
    <property type="project" value="UniProtKB-KW"/>
</dbReference>
<proteinExistence type="inferred from homology"/>
<keyword evidence="5" id="KW-0378">Hydrolase</keyword>
<dbReference type="PANTHER" id="PTHR47966:SF51">
    <property type="entry name" value="BETA-SITE APP-CLEAVING ENZYME, ISOFORM A-RELATED"/>
    <property type="match status" value="1"/>
</dbReference>
<evidence type="ECO:0000256" key="6">
    <source>
        <dbReference type="SAM" id="SignalP"/>
    </source>
</evidence>
<dbReference type="VEuPathDB" id="FungiDB:FPRO_15947"/>
<dbReference type="GO" id="GO:0004190">
    <property type="term" value="F:aspartic-type endopeptidase activity"/>
    <property type="evidence" value="ECO:0007669"/>
    <property type="project" value="UniProtKB-KW"/>
</dbReference>
<comment type="caution">
    <text evidence="8">The sequence shown here is derived from an EMBL/GenBank/DDBJ whole genome shotgun (WGS) entry which is preliminary data.</text>
</comment>
<evidence type="ECO:0000256" key="4">
    <source>
        <dbReference type="PIRSR" id="PIRSR601461-2"/>
    </source>
</evidence>
<dbReference type="InterPro" id="IPR034164">
    <property type="entry name" value="Pepsin-like_dom"/>
</dbReference>
<evidence type="ECO:0000256" key="1">
    <source>
        <dbReference type="ARBA" id="ARBA00007447"/>
    </source>
</evidence>
<evidence type="ECO:0000256" key="3">
    <source>
        <dbReference type="PIRSR" id="PIRSR601461-1"/>
    </source>
</evidence>
<name>A0A1L7WAG2_FUSPR</name>